<evidence type="ECO:0000256" key="2">
    <source>
        <dbReference type="ARBA" id="ARBA00012656"/>
    </source>
</evidence>
<dbReference type="FunFam" id="1.25.40.120:FF:000035">
    <property type="entry name" value="Geranylgeranyl transferase type-2 subunit alpha"/>
    <property type="match status" value="1"/>
</dbReference>
<dbReference type="Pfam" id="PF01239">
    <property type="entry name" value="PPTA"/>
    <property type="match status" value="4"/>
</dbReference>
<dbReference type="InterPro" id="IPR002088">
    <property type="entry name" value="Prenyl_trans_a"/>
</dbReference>
<feature type="region of interest" description="Disordered" evidence="10">
    <location>
        <begin position="1"/>
        <end position="23"/>
    </location>
</feature>
<dbReference type="Gene3D" id="3.90.1140.10">
    <property type="entry name" value="Cyclic phosphodiesterase"/>
    <property type="match status" value="1"/>
</dbReference>
<dbReference type="GO" id="GO:0005968">
    <property type="term" value="C:Rab-protein geranylgeranyltransferase complex"/>
    <property type="evidence" value="ECO:0007669"/>
    <property type="project" value="TreeGrafter"/>
</dbReference>
<dbReference type="GO" id="GO:0097354">
    <property type="term" value="P:prenylation"/>
    <property type="evidence" value="ECO:0007669"/>
    <property type="project" value="UniProtKB-UniRule"/>
</dbReference>
<dbReference type="GO" id="GO:0004663">
    <property type="term" value="F:Rab geranylgeranyltransferase activity"/>
    <property type="evidence" value="ECO:0007669"/>
    <property type="project" value="UniProtKB-UniRule"/>
</dbReference>
<comment type="catalytic activity">
    <reaction evidence="8 9">
        <text>geranylgeranyl diphosphate + L-cysteinyl-[protein] = S-geranylgeranyl-L-cysteinyl-[protein] + diphosphate</text>
        <dbReference type="Rhea" id="RHEA:21240"/>
        <dbReference type="Rhea" id="RHEA-COMP:10131"/>
        <dbReference type="Rhea" id="RHEA-COMP:11537"/>
        <dbReference type="ChEBI" id="CHEBI:29950"/>
        <dbReference type="ChEBI" id="CHEBI:33019"/>
        <dbReference type="ChEBI" id="CHEBI:57533"/>
        <dbReference type="ChEBI" id="CHEBI:86021"/>
        <dbReference type="EC" id="2.5.1.60"/>
    </reaction>
</comment>
<dbReference type="Gene3D" id="1.25.40.120">
    <property type="entry name" value="Protein prenylyltransferase"/>
    <property type="match status" value="1"/>
</dbReference>
<evidence type="ECO:0000313" key="11">
    <source>
        <dbReference type="EMBL" id="GJN92488.1"/>
    </source>
</evidence>
<dbReference type="Pfam" id="PF07823">
    <property type="entry name" value="CPDase"/>
    <property type="match status" value="1"/>
</dbReference>
<reference evidence="11 12" key="1">
    <citation type="submission" date="2021-12" db="EMBL/GenBank/DDBJ databases">
        <title>High titer production of polyol ester of fatty acids by Rhodotorula paludigena BS15 towards product separation-free biomass refinery.</title>
        <authorList>
            <person name="Mano J."/>
            <person name="Ono H."/>
            <person name="Tanaka T."/>
            <person name="Naito K."/>
            <person name="Sushida H."/>
            <person name="Ike M."/>
            <person name="Tokuyasu K."/>
            <person name="Kitaoka M."/>
        </authorList>
    </citation>
    <scope>NUCLEOTIDE SEQUENCE [LARGE SCALE GENOMIC DNA]</scope>
    <source>
        <strain evidence="11 12">BS15</strain>
    </source>
</reference>
<comment type="similarity">
    <text evidence="1 9">Belongs to the protein prenyltransferase subunit alpha family.</text>
</comment>
<sequence>MHGVKRSRIPPVPDSEEVARKKREKELKRIEEYRTLLKDVQDRAATHDCSDEALEATTRLLSLNPEFQTGWGIRRQILLDGPLKDADAPTRQQVLEGDLQLTNSSLKLNPKNYSVWEHRKWVLETMPDADWGMEIKMVEMYLEKDGRNFHSWDYRRYLISSILDLASTPTPTPRTKPLPAPTTESELAFTTRKISANFSNFSAWHYRTKLLAKLWEEKEWGPEAKERVDRVEQEFELVKQAVWSDPNDQSAWLYHRWLVGDGTVPIVRREIAGIEELLEEEPDSRWCLDSLVYYKGLLVRLLEPEGEATRQERDELNVACAEMLDKLKEVDPMRRARYEDLRLALWLAPSDPSTSSDLGGLIDDLAKRHDCPRFGPHVTLLSGIPTSSPLPPILARLEQAVQSWRTASHAAPLKLRFTRLGSKAEQGVFFQYLFAHIRADAPLLSLRSAVREALLPEEAAVKADDYMPHLSLAYGVDTPDRQAASLMRSLVDEGEVRVLEQTVGQGEERCEIRGHDGMAVSEVQIWRCEGRPEEWALVASVPL</sequence>
<evidence type="ECO:0000256" key="6">
    <source>
        <dbReference type="ARBA" id="ARBA00022737"/>
    </source>
</evidence>
<evidence type="ECO:0000256" key="3">
    <source>
        <dbReference type="ARBA" id="ARBA00014772"/>
    </source>
</evidence>
<evidence type="ECO:0000256" key="7">
    <source>
        <dbReference type="ARBA" id="ARBA00031267"/>
    </source>
</evidence>
<protein>
    <recommendedName>
        <fullName evidence="3 9">Geranylgeranyl transferase type-2 subunit alpha</fullName>
        <ecNumber evidence="2 9">2.5.1.60</ecNumber>
    </recommendedName>
    <alternativeName>
        <fullName evidence="7 9">Geranylgeranyl transferase type II subunit alpha</fullName>
    </alternativeName>
</protein>
<keyword evidence="6" id="KW-0677">Repeat</keyword>
<dbReference type="PROSITE" id="PS51147">
    <property type="entry name" value="PFTA"/>
    <property type="match status" value="4"/>
</dbReference>
<comment type="function">
    <text evidence="9">Catalyzes the transfer of a geranyl-geranyl moiety from geranyl-geranyl pyrophosphate to cysteines occuring in specific C-terminal amino acid sequences.</text>
</comment>
<dbReference type="SUPFAM" id="SSF55144">
    <property type="entry name" value="LigT-like"/>
    <property type="match status" value="1"/>
</dbReference>
<evidence type="ECO:0000256" key="4">
    <source>
        <dbReference type="ARBA" id="ARBA00022602"/>
    </source>
</evidence>
<gene>
    <name evidence="11" type="ORF">Rhopal_005518-T1</name>
</gene>
<keyword evidence="12" id="KW-1185">Reference proteome</keyword>
<evidence type="ECO:0000313" key="12">
    <source>
        <dbReference type="Proteomes" id="UP001342314"/>
    </source>
</evidence>
<evidence type="ECO:0000256" key="5">
    <source>
        <dbReference type="ARBA" id="ARBA00022679"/>
    </source>
</evidence>
<dbReference type="EC" id="2.5.1.60" evidence="2 9"/>
<dbReference type="InterPro" id="IPR012386">
    <property type="entry name" value="Cyclic-nucl_3Pdiesterase"/>
</dbReference>
<dbReference type="GO" id="GO:0004112">
    <property type="term" value="F:cyclic-nucleotide phosphodiesterase activity"/>
    <property type="evidence" value="ECO:0007669"/>
    <property type="project" value="InterPro"/>
</dbReference>
<evidence type="ECO:0000256" key="10">
    <source>
        <dbReference type="SAM" id="MobiDB-lite"/>
    </source>
</evidence>
<evidence type="ECO:0000256" key="1">
    <source>
        <dbReference type="ARBA" id="ARBA00006734"/>
    </source>
</evidence>
<dbReference type="PANTHER" id="PTHR11129">
    <property type="entry name" value="PROTEIN FARNESYLTRANSFERASE ALPHA SUBUNIT/RAB GERANYLGERANYL TRANSFERASE ALPHA SUBUNIT"/>
    <property type="match status" value="1"/>
</dbReference>
<accession>A0AAV5GQM9</accession>
<keyword evidence="4 9" id="KW-0637">Prenyltransferase</keyword>
<comment type="caution">
    <text evidence="11">The sequence shown here is derived from an EMBL/GenBank/DDBJ whole genome shotgun (WGS) entry which is preliminary data.</text>
</comment>
<evidence type="ECO:0000256" key="8">
    <source>
        <dbReference type="ARBA" id="ARBA00047658"/>
    </source>
</evidence>
<dbReference type="InterPro" id="IPR009097">
    <property type="entry name" value="Cyclic_Pdiesterase"/>
</dbReference>
<organism evidence="11 12">
    <name type="scientific">Rhodotorula paludigena</name>
    <dbReference type="NCBI Taxonomy" id="86838"/>
    <lineage>
        <taxon>Eukaryota</taxon>
        <taxon>Fungi</taxon>
        <taxon>Dikarya</taxon>
        <taxon>Basidiomycota</taxon>
        <taxon>Pucciniomycotina</taxon>
        <taxon>Microbotryomycetes</taxon>
        <taxon>Sporidiobolales</taxon>
        <taxon>Sporidiobolaceae</taxon>
        <taxon>Rhodotorula</taxon>
    </lineage>
</organism>
<dbReference type="Proteomes" id="UP001342314">
    <property type="component" value="Unassembled WGS sequence"/>
</dbReference>
<dbReference type="PANTHER" id="PTHR11129:SF2">
    <property type="entry name" value="GERANYLGERANYL TRANSFERASE TYPE-2 SUBUNIT ALPHA"/>
    <property type="match status" value="1"/>
</dbReference>
<dbReference type="AlphaFoldDB" id="A0AAV5GQM9"/>
<keyword evidence="5 9" id="KW-0808">Transferase</keyword>
<dbReference type="EMBL" id="BQKY01000011">
    <property type="protein sequence ID" value="GJN92488.1"/>
    <property type="molecule type" value="Genomic_DNA"/>
</dbReference>
<name>A0AAV5GQM9_9BASI</name>
<evidence type="ECO:0000256" key="9">
    <source>
        <dbReference type="RuleBase" id="RU367120"/>
    </source>
</evidence>
<proteinExistence type="inferred from homology"/>
<dbReference type="SUPFAM" id="SSF48439">
    <property type="entry name" value="Protein prenylyltransferase"/>
    <property type="match status" value="1"/>
</dbReference>